<reference evidence="7 8" key="1">
    <citation type="submission" date="2021-03" db="EMBL/GenBank/DDBJ databases">
        <title>Assistant Professor.</title>
        <authorList>
            <person name="Huq M.A."/>
        </authorList>
    </citation>
    <scope>NUCLEOTIDE SEQUENCE [LARGE SCALE GENOMIC DNA]</scope>
    <source>
        <strain evidence="7 8">MAH-29</strain>
    </source>
</reference>
<evidence type="ECO:0000313" key="7">
    <source>
        <dbReference type="EMBL" id="MBO9203197.1"/>
    </source>
</evidence>
<dbReference type="InterPro" id="IPR003154">
    <property type="entry name" value="S1/P1nuclease"/>
</dbReference>
<evidence type="ECO:0000256" key="4">
    <source>
        <dbReference type="ARBA" id="ARBA00022801"/>
    </source>
</evidence>
<dbReference type="Pfam" id="PF02265">
    <property type="entry name" value="S1-P1_nuclease"/>
    <property type="match status" value="1"/>
</dbReference>
<keyword evidence="6" id="KW-0325">Glycoprotein</keyword>
<keyword evidence="1" id="KW-0540">Nuclease</keyword>
<dbReference type="EMBL" id="JAGHKO010000005">
    <property type="protein sequence ID" value="MBO9203197.1"/>
    <property type="molecule type" value="Genomic_DNA"/>
</dbReference>
<evidence type="ECO:0000256" key="6">
    <source>
        <dbReference type="ARBA" id="ARBA00023180"/>
    </source>
</evidence>
<dbReference type="InterPro" id="IPR008947">
    <property type="entry name" value="PLipase_C/P1_nuclease_dom_sf"/>
</dbReference>
<evidence type="ECO:0000256" key="1">
    <source>
        <dbReference type="ARBA" id="ARBA00022722"/>
    </source>
</evidence>
<dbReference type="RefSeq" id="WP_209141248.1">
    <property type="nucleotide sequence ID" value="NZ_JAGHKO010000005.1"/>
</dbReference>
<proteinExistence type="predicted"/>
<gene>
    <name evidence="7" type="ORF">J7I42_23100</name>
</gene>
<keyword evidence="8" id="KW-1185">Reference proteome</keyword>
<keyword evidence="2" id="KW-0479">Metal-binding</keyword>
<dbReference type="SUPFAM" id="SSF48537">
    <property type="entry name" value="Phospholipase C/P1 nuclease"/>
    <property type="match status" value="1"/>
</dbReference>
<accession>A0ABS3YZ44</accession>
<keyword evidence="5" id="KW-1015">Disulfide bond</keyword>
<dbReference type="Proteomes" id="UP000677244">
    <property type="component" value="Unassembled WGS sequence"/>
</dbReference>
<keyword evidence="3" id="KW-0255">Endonuclease</keyword>
<dbReference type="Gene3D" id="1.10.575.10">
    <property type="entry name" value="P1 Nuclease"/>
    <property type="match status" value="1"/>
</dbReference>
<sequence length="61" mass="7085">MKWIWESYSISSGIYAEIDTMKTLQLNDSYYQSHIPVVQKRIEQAGIRLAGVLNKIFNQAH</sequence>
<evidence type="ECO:0000256" key="2">
    <source>
        <dbReference type="ARBA" id="ARBA00022723"/>
    </source>
</evidence>
<evidence type="ECO:0000313" key="8">
    <source>
        <dbReference type="Proteomes" id="UP000677244"/>
    </source>
</evidence>
<organism evidence="7 8">
    <name type="scientific">Niastella soli</name>
    <dbReference type="NCBI Taxonomy" id="2821487"/>
    <lineage>
        <taxon>Bacteria</taxon>
        <taxon>Pseudomonadati</taxon>
        <taxon>Bacteroidota</taxon>
        <taxon>Chitinophagia</taxon>
        <taxon>Chitinophagales</taxon>
        <taxon>Chitinophagaceae</taxon>
        <taxon>Niastella</taxon>
    </lineage>
</organism>
<comment type="caution">
    <text evidence="7">The sequence shown here is derived from an EMBL/GenBank/DDBJ whole genome shotgun (WGS) entry which is preliminary data.</text>
</comment>
<protein>
    <submittedName>
        <fullName evidence="7">Uncharacterized protein</fullName>
    </submittedName>
</protein>
<name>A0ABS3YZ44_9BACT</name>
<evidence type="ECO:0000256" key="3">
    <source>
        <dbReference type="ARBA" id="ARBA00022759"/>
    </source>
</evidence>
<evidence type="ECO:0000256" key="5">
    <source>
        <dbReference type="ARBA" id="ARBA00023157"/>
    </source>
</evidence>
<keyword evidence="4" id="KW-0378">Hydrolase</keyword>